<dbReference type="InterPro" id="IPR018635">
    <property type="entry name" value="UPF0319"/>
</dbReference>
<organism evidence="3 4">
    <name type="scientific">Isoalcanivorax pacificus W11-5</name>
    <dbReference type="NCBI Taxonomy" id="391936"/>
    <lineage>
        <taxon>Bacteria</taxon>
        <taxon>Pseudomonadati</taxon>
        <taxon>Pseudomonadota</taxon>
        <taxon>Gammaproteobacteria</taxon>
        <taxon>Oceanospirillales</taxon>
        <taxon>Alcanivoracaceae</taxon>
        <taxon>Isoalcanivorax</taxon>
    </lineage>
</organism>
<accession>A0A0B4XRG6</accession>
<proteinExistence type="inferred from homology"/>
<dbReference type="HOGENOM" id="CLU_1163944_0_0_6"/>
<keyword evidence="4" id="KW-1185">Reference proteome</keyword>
<dbReference type="PANTHER" id="PTHR38108">
    <property type="entry name" value="UPF0319 PROTEIN YCCT"/>
    <property type="match status" value="1"/>
</dbReference>
<dbReference type="PANTHER" id="PTHR38108:SF1">
    <property type="entry name" value="UPF0319 PROTEIN YCCT"/>
    <property type="match status" value="1"/>
</dbReference>
<evidence type="ECO:0000256" key="1">
    <source>
        <dbReference type="ARBA" id="ARBA00008490"/>
    </source>
</evidence>
<dbReference type="RefSeq" id="WP_008733024.1">
    <property type="nucleotide sequence ID" value="NZ_CP004387.1"/>
</dbReference>
<dbReference type="EMBL" id="CP004387">
    <property type="protein sequence ID" value="AJD49791.1"/>
    <property type="molecule type" value="Genomic_DNA"/>
</dbReference>
<keyword evidence="2" id="KW-0732">Signal</keyword>
<evidence type="ECO:0000313" key="4">
    <source>
        <dbReference type="Proteomes" id="UP000006764"/>
    </source>
</evidence>
<evidence type="ECO:0008006" key="5">
    <source>
        <dbReference type="Google" id="ProtNLM"/>
    </source>
</evidence>
<protein>
    <recommendedName>
        <fullName evidence="5">DUF2057 domain-containing protein</fullName>
    </recommendedName>
</protein>
<dbReference type="PROSITE" id="PS51257">
    <property type="entry name" value="PROKAR_LIPOPROTEIN"/>
    <property type="match status" value="1"/>
</dbReference>
<dbReference type="KEGG" id="apac:S7S_16895"/>
<sequence length="230" mass="25222">MNTLIRLLLIGSLAWLLAACERSPTLRLYEGPERGRAEVLTVRVPEQLEILTINEQRVERGNTLFATGYQDLQLAPGEYRVVAYYKELWDLELDNHAVYRSDPVTFTVNGKGGEFYRLAYEKPENAQQAEHLADNFSGWVENIATGERRDTTASGLVRPGLFTGLVAGSTAAVAEQPAVTSVAPANSAPAAAPAAAAGNGADMGYVDMLKAYWSQASAEERREFLRWIAE</sequence>
<name>A0A0B4XRG6_9GAMM</name>
<gene>
    <name evidence="3" type="ORF">S7S_16895</name>
</gene>
<evidence type="ECO:0000313" key="3">
    <source>
        <dbReference type="EMBL" id="AJD49791.1"/>
    </source>
</evidence>
<evidence type="ECO:0000256" key="2">
    <source>
        <dbReference type="ARBA" id="ARBA00022729"/>
    </source>
</evidence>
<comment type="similarity">
    <text evidence="1">Belongs to the UPF0319 family.</text>
</comment>
<dbReference type="AlphaFoldDB" id="A0A0B4XRG6"/>
<dbReference type="Pfam" id="PF09829">
    <property type="entry name" value="DUF2057"/>
    <property type="match status" value="1"/>
</dbReference>
<dbReference type="Proteomes" id="UP000006764">
    <property type="component" value="Chromosome"/>
</dbReference>
<reference evidence="3 4" key="1">
    <citation type="journal article" date="2012" name="J. Bacteriol.">
        <title>Genome sequence of an alkane-degrading bacterium, Alcanivorax pacificus type strain W11-5, isolated from deep sea sediment.</title>
        <authorList>
            <person name="Lai Q."/>
            <person name="Shao Z."/>
        </authorList>
    </citation>
    <scope>NUCLEOTIDE SEQUENCE [LARGE SCALE GENOMIC DNA]</scope>
    <source>
        <strain evidence="3 4">W11-5</strain>
    </source>
</reference>
<dbReference type="STRING" id="391936.S7S_16895"/>
<dbReference type="OrthoDB" id="6076302at2"/>